<evidence type="ECO:0000256" key="17">
    <source>
        <dbReference type="ARBA" id="ARBA00029578"/>
    </source>
</evidence>
<evidence type="ECO:0000256" key="16">
    <source>
        <dbReference type="ARBA" id="ARBA00026026"/>
    </source>
</evidence>
<keyword evidence="14" id="KW-1035">Host cytoplasm</keyword>
<evidence type="ECO:0000256" key="14">
    <source>
        <dbReference type="ARBA" id="ARBA00023200"/>
    </source>
</evidence>
<keyword evidence="11" id="KW-0916">Viral movement protein</keyword>
<dbReference type="InterPro" id="IPR001530">
    <property type="entry name" value="Gemini_BR1"/>
</dbReference>
<evidence type="ECO:0000256" key="13">
    <source>
        <dbReference type="ARBA" id="ARBA00023136"/>
    </source>
</evidence>
<sequence length="261" mass="29982">MYRSRSTPLSARRPLVNPFVRERQFVPRRTPCFFRKRVHATHRTSRRLSYERVDRPMSFNVVVERQHGDHMALVNNQDITSFIGYPIRGFNEGRCRDYIKLLTLNVSGMITVRSLSTDAPMSSNGIVNGTFVLSFVLDKKPYLPDGVNTLPSFAELFGPFSAAYFNLRLLDSQRERFRLLGSVKKHVSCGADEVEVPFKFKRTLSTTRSTMWATFKDVDMGNSGGNYRNISKNAILVSYAFVSMHNIKCEPYVQYELSYFG</sequence>
<organism evidence="19">
    <name type="scientific">Dolichos yellow mosaic virus</name>
    <dbReference type="NCBI Taxonomy" id="333968"/>
    <lineage>
        <taxon>Viruses</taxon>
        <taxon>Monodnaviria</taxon>
        <taxon>Shotokuvirae</taxon>
        <taxon>Cressdnaviricota</taxon>
        <taxon>Repensiviricetes</taxon>
        <taxon>Geplafuvirales</taxon>
        <taxon>Geminiviridae</taxon>
        <taxon>Begomovirus</taxon>
        <taxon>Begomovirus dolichoris</taxon>
    </lineage>
</organism>
<accession>A0A023WGD4</accession>
<evidence type="ECO:0000256" key="4">
    <source>
        <dbReference type="ARBA" id="ARBA00005789"/>
    </source>
</evidence>
<keyword evidence="6" id="KW-0813">Transport</keyword>
<keyword evidence="10" id="KW-1043">Host membrane</keyword>
<dbReference type="InterPro" id="IPR000263">
    <property type="entry name" value="GV_A/BR1_coat"/>
</dbReference>
<evidence type="ECO:0000256" key="11">
    <source>
        <dbReference type="ARBA" id="ARBA00023031"/>
    </source>
</evidence>
<evidence type="ECO:0000256" key="2">
    <source>
        <dbReference type="ARBA" id="ARBA00004192"/>
    </source>
</evidence>
<evidence type="ECO:0000256" key="8">
    <source>
        <dbReference type="ARBA" id="ARBA00022562"/>
    </source>
</evidence>
<comment type="similarity">
    <text evidence="4">Belongs to the begomovirus nuclear shuttle protein family.</text>
</comment>
<evidence type="ECO:0000256" key="1">
    <source>
        <dbReference type="ARBA" id="ARBA00004147"/>
    </source>
</evidence>
<dbReference type="GO" id="GO:0020002">
    <property type="term" value="C:host cell plasma membrane"/>
    <property type="evidence" value="ECO:0007669"/>
    <property type="project" value="UniProtKB-SubCell"/>
</dbReference>
<dbReference type="GO" id="GO:0030430">
    <property type="term" value="C:host cell cytoplasm"/>
    <property type="evidence" value="ECO:0007669"/>
    <property type="project" value="UniProtKB-SubCell"/>
</dbReference>
<keyword evidence="7" id="KW-1032">Host cell membrane</keyword>
<reference evidence="19" key="1">
    <citation type="submission" date="2014-02" db="EMBL/GenBank/DDBJ databases">
        <title>Molecular characterization of a bipartite isolate of Dolichos yellow mosaic virus from India.</title>
        <authorList>
            <person name="Akram M."/>
            <person name="Naimuddin"/>
            <person name="Agnihotri A.K."/>
            <person name="Gupta S."/>
        </authorList>
    </citation>
    <scope>NUCLEOTIDE SEQUENCE</scope>
    <source>
        <strain evidence="19">DC</strain>
    </source>
</reference>
<dbReference type="GO" id="GO:0046740">
    <property type="term" value="P:transport of virus in host, cell to cell"/>
    <property type="evidence" value="ECO:0007669"/>
    <property type="project" value="UniProtKB-KW"/>
</dbReference>
<proteinExistence type="inferred from homology"/>
<evidence type="ECO:0000256" key="12">
    <source>
        <dbReference type="ARBA" id="ARBA00023125"/>
    </source>
</evidence>
<evidence type="ECO:0000256" key="10">
    <source>
        <dbReference type="ARBA" id="ARBA00022870"/>
    </source>
</evidence>
<dbReference type="EMBL" id="KJ481206">
    <property type="protein sequence ID" value="AHY39256.1"/>
    <property type="molecule type" value="Genomic_DNA"/>
</dbReference>
<dbReference type="PRINTS" id="PR00225">
    <property type="entry name" value="GEMCOATBR1"/>
</dbReference>
<evidence type="ECO:0000256" key="6">
    <source>
        <dbReference type="ARBA" id="ARBA00022448"/>
    </source>
</evidence>
<keyword evidence="12" id="KW-0238">DNA-binding</keyword>
<dbReference type="GO" id="GO:0005198">
    <property type="term" value="F:structural molecule activity"/>
    <property type="evidence" value="ECO:0007669"/>
    <property type="project" value="InterPro"/>
</dbReference>
<evidence type="ECO:0000313" key="19">
    <source>
        <dbReference type="EMBL" id="AHY39256.1"/>
    </source>
</evidence>
<dbReference type="GO" id="GO:0003697">
    <property type="term" value="F:single-stranded DNA binding"/>
    <property type="evidence" value="ECO:0007669"/>
    <property type="project" value="InterPro"/>
</dbReference>
<dbReference type="Pfam" id="PF00844">
    <property type="entry name" value="Gemini_coat"/>
    <property type="match status" value="1"/>
</dbReference>
<dbReference type="GO" id="GO:0051027">
    <property type="term" value="P:DNA transport"/>
    <property type="evidence" value="ECO:0007669"/>
    <property type="project" value="InterPro"/>
</dbReference>
<keyword evidence="13" id="KW-0472">Membrane</keyword>
<evidence type="ECO:0000256" key="3">
    <source>
        <dbReference type="ARBA" id="ARBA00004501"/>
    </source>
</evidence>
<evidence type="ECO:0000256" key="9">
    <source>
        <dbReference type="ARBA" id="ARBA00022581"/>
    </source>
</evidence>
<evidence type="ECO:0000256" key="15">
    <source>
        <dbReference type="ARBA" id="ARBA00025176"/>
    </source>
</evidence>
<comment type="subcellular location">
    <subcellularLocation>
        <location evidence="3">Host cell membrane</location>
        <topology evidence="3">Peripheral membrane protein</topology>
        <orientation evidence="3">Cytoplasmic side</orientation>
    </subcellularLocation>
    <subcellularLocation>
        <location evidence="2">Host cytoplasm</location>
    </subcellularLocation>
    <subcellularLocation>
        <location evidence="1">Host nucleus</location>
    </subcellularLocation>
</comment>
<evidence type="ECO:0000256" key="7">
    <source>
        <dbReference type="ARBA" id="ARBA00022511"/>
    </source>
</evidence>
<evidence type="ECO:0000256" key="18">
    <source>
        <dbReference type="ARBA" id="ARBA00029763"/>
    </source>
</evidence>
<keyword evidence="9" id="KW-0945">Host-virus interaction</keyword>
<comment type="function">
    <text evidence="15">Binds to the genomic viral ssDNA, shuttles it into and out of the cell nucleus. Begomoviruses use 2 proteins to transport their DNA from cell to cell. The nuclear shuttle protein (NSP) shuttles it between nucleus and cytoplasm and the movement protein (MP) probably transports the DNA-NSP complex to the cell periphery and facilitates movement across the cell wall.</text>
</comment>
<name>A0A023WGD4_9GEMI</name>
<evidence type="ECO:0000256" key="5">
    <source>
        <dbReference type="ARBA" id="ARBA00014908"/>
    </source>
</evidence>
<dbReference type="GO" id="GO:0042025">
    <property type="term" value="C:host cell nucleus"/>
    <property type="evidence" value="ECO:0007669"/>
    <property type="project" value="UniProtKB-SubCell"/>
</dbReference>
<dbReference type="GO" id="GO:0019028">
    <property type="term" value="C:viral capsid"/>
    <property type="evidence" value="ECO:0007669"/>
    <property type="project" value="InterPro"/>
</dbReference>
<protein>
    <recommendedName>
        <fullName evidence="5">Nuclear shuttle protein</fullName>
    </recommendedName>
    <alternativeName>
        <fullName evidence="17">Protein BR1</fullName>
    </alternativeName>
    <alternativeName>
        <fullName evidence="18">Protein BV1</fullName>
    </alternativeName>
</protein>
<dbReference type="GO" id="GO:0043657">
    <property type="term" value="C:host cell"/>
    <property type="evidence" value="ECO:0007669"/>
    <property type="project" value="InterPro"/>
</dbReference>
<comment type="subunit">
    <text evidence="16">Binds to single-stranded and double-stranded viral DNA. Interacts with the host nuclear shuttle interacting (NSI) protein. This interaction may allow NSP to recruit NSI monomers to the viral genome and thus regulate nuclear export of viral genome by NSP.</text>
</comment>
<keyword evidence="8" id="KW-1048">Host nucleus</keyword>